<feature type="region of interest" description="Disordered" evidence="1">
    <location>
        <begin position="58"/>
        <end position="115"/>
    </location>
</feature>
<feature type="compositionally biased region" description="Low complexity" evidence="1">
    <location>
        <begin position="70"/>
        <end position="80"/>
    </location>
</feature>
<evidence type="ECO:0000313" key="2">
    <source>
        <dbReference type="EMBL" id="KGH25900.1"/>
    </source>
</evidence>
<dbReference type="AlphaFoldDB" id="A0A096GL40"/>
<proteinExistence type="predicted"/>
<gene>
    <name evidence="2" type="ORF">P353_24015</name>
</gene>
<sequence>MLRIVFLLLLLGNAGYYMWSHGYLAGMGLAPELQSEPQRLQEQIRPDALVLQQPDAVQAPADEPAKTAEPEAPAVDDSAPPAAPESKSDGKPEAAAAAAREIKDAKDAKDTKDAKTAIKEPEACYQANGIEEAQADSIRRALAGRPKGDWELVANHQGGRWMVYMGKFPDAEFMDRKRGELRLMNIDFDRAGGSFEPGLSLGRFSTEEAAQRQLATFARQGVRTARVVQERPDVTTYALRLPKATPSMRNEVAALAGKNLVPKALQACAK</sequence>
<accession>A0A096GL40</accession>
<organism evidence="2 3">
    <name type="scientific">Comamonas testosteroni</name>
    <name type="common">Pseudomonas testosteroni</name>
    <dbReference type="NCBI Taxonomy" id="285"/>
    <lineage>
        <taxon>Bacteria</taxon>
        <taxon>Pseudomonadati</taxon>
        <taxon>Pseudomonadota</taxon>
        <taxon>Betaproteobacteria</taxon>
        <taxon>Burkholderiales</taxon>
        <taxon>Comamonadaceae</taxon>
        <taxon>Comamonas</taxon>
    </lineage>
</organism>
<protein>
    <submittedName>
        <fullName evidence="2">Sporulation protein</fullName>
    </submittedName>
</protein>
<feature type="compositionally biased region" description="Basic and acidic residues" evidence="1">
    <location>
        <begin position="100"/>
        <end position="115"/>
    </location>
</feature>
<name>A0A096GL40_COMTE</name>
<evidence type="ECO:0000256" key="1">
    <source>
        <dbReference type="SAM" id="MobiDB-lite"/>
    </source>
</evidence>
<dbReference type="RefSeq" id="WP_034374887.1">
    <property type="nucleotide sequence ID" value="NZ_AWOR01000078.1"/>
</dbReference>
<dbReference type="Proteomes" id="UP000029553">
    <property type="component" value="Unassembled WGS sequence"/>
</dbReference>
<evidence type="ECO:0000313" key="3">
    <source>
        <dbReference type="Proteomes" id="UP000029553"/>
    </source>
</evidence>
<reference evidence="2 3" key="1">
    <citation type="submission" date="2013-09" db="EMBL/GenBank/DDBJ databases">
        <title>High correlation between genotypes and phenotypes of environmental bacteria Comamonas testosteroni strains.</title>
        <authorList>
            <person name="Liu L."/>
            <person name="Zhu W."/>
            <person name="Xia X."/>
            <person name="Xu B."/>
            <person name="Luo M."/>
            <person name="Wang G."/>
        </authorList>
    </citation>
    <scope>NUCLEOTIDE SEQUENCE [LARGE SCALE GENOMIC DNA]</scope>
    <source>
        <strain evidence="2 3">JL40</strain>
    </source>
</reference>
<comment type="caution">
    <text evidence="2">The sequence shown here is derived from an EMBL/GenBank/DDBJ whole genome shotgun (WGS) entry which is preliminary data.</text>
</comment>
<dbReference type="EMBL" id="AWOR01000078">
    <property type="protein sequence ID" value="KGH25900.1"/>
    <property type="molecule type" value="Genomic_DNA"/>
</dbReference>